<gene>
    <name evidence="1" type="ORF">E4K67_25010</name>
</gene>
<keyword evidence="2" id="KW-1185">Reference proteome</keyword>
<evidence type="ECO:0000313" key="2">
    <source>
        <dbReference type="Proteomes" id="UP000298460"/>
    </source>
</evidence>
<comment type="caution">
    <text evidence="1">The sequence shown here is derived from an EMBL/GenBank/DDBJ whole genome shotgun (WGS) entry which is preliminary data.</text>
</comment>
<reference evidence="1 2" key="1">
    <citation type="submission" date="2019-03" db="EMBL/GenBank/DDBJ databases">
        <title>Draft Genome Sequence of Desulfosporosinus fructosivorans Strain 63.6F, Isolated from Marine Sediment in the Baltic Sea.</title>
        <authorList>
            <person name="Hausmann B."/>
            <person name="Vandieken V."/>
            <person name="Pjevac P."/>
            <person name="Schreck K."/>
            <person name="Herbold C.W."/>
            <person name="Loy A."/>
        </authorList>
    </citation>
    <scope>NUCLEOTIDE SEQUENCE [LARGE SCALE GENOMIC DNA]</scope>
    <source>
        <strain evidence="1 2">63.6F</strain>
    </source>
</reference>
<protein>
    <submittedName>
        <fullName evidence="1">Uncharacterized protein</fullName>
    </submittedName>
</protein>
<proteinExistence type="predicted"/>
<dbReference type="AlphaFoldDB" id="A0A4Z0R0S2"/>
<sequence>MNDLIDYKRANHKKKHVQDVPEGILDVIETDYPSEYRLILEDQTRITPLFTNEEWIDILTKSRNSYMSHIQRVNLSKKCLAQGN</sequence>
<dbReference type="Proteomes" id="UP000298460">
    <property type="component" value="Unassembled WGS sequence"/>
</dbReference>
<name>A0A4Z0R0S2_9FIRM</name>
<evidence type="ECO:0000313" key="1">
    <source>
        <dbReference type="EMBL" id="TGE35577.1"/>
    </source>
</evidence>
<dbReference type="RefSeq" id="WP_135551725.1">
    <property type="nucleotide sequence ID" value="NZ_SPQQ01000013.1"/>
</dbReference>
<organism evidence="1 2">
    <name type="scientific">Desulfosporosinus fructosivorans</name>
    <dbReference type="NCBI Taxonomy" id="2018669"/>
    <lineage>
        <taxon>Bacteria</taxon>
        <taxon>Bacillati</taxon>
        <taxon>Bacillota</taxon>
        <taxon>Clostridia</taxon>
        <taxon>Eubacteriales</taxon>
        <taxon>Desulfitobacteriaceae</taxon>
        <taxon>Desulfosporosinus</taxon>
    </lineage>
</organism>
<dbReference type="OrthoDB" id="1798451at2"/>
<accession>A0A4Z0R0S2</accession>
<dbReference type="EMBL" id="SPQQ01000013">
    <property type="protein sequence ID" value="TGE35577.1"/>
    <property type="molecule type" value="Genomic_DNA"/>
</dbReference>